<evidence type="ECO:0000313" key="2">
    <source>
        <dbReference type="EMBL" id="SDI38079.1"/>
    </source>
</evidence>
<sequence>MTKHSPLWAPMRLGNTDLQNRVALAPMTRVSASEDGHATDRMGTYYEGYARGGFGLLITEGIYPDTRHSQGYLFQPGIATPEQAASWATVVERVHKAGSRIFAQLMHAGSQSQGNRFVGSSIGPSAIAPKGEQLAFYRGEGAYPVPSEITREQLAEVKDGFVSAALRAQEAGFDGIEIHGANGYLLDQFLTDYLNERTDEYGGSVENRVRFPAEVTRAVREAVGPGMTVGIRISQGKVSDNEHKWAGGAEDARVIFEALAATGIDFVHTTEYRAAAPAFGDSGPSLATLAKKHTGLPVIANGNLDDPDAATALLEDGTADVVALGKAALANRDWPRRVRSGVGLAELDGSIFAPVADVKDWELELPA</sequence>
<evidence type="ECO:0000259" key="1">
    <source>
        <dbReference type="Pfam" id="PF00724"/>
    </source>
</evidence>
<accession>A0A1G8K401</accession>
<dbReference type="Proteomes" id="UP000199258">
    <property type="component" value="Unassembled WGS sequence"/>
</dbReference>
<dbReference type="Gene3D" id="3.20.20.70">
    <property type="entry name" value="Aldolase class I"/>
    <property type="match status" value="1"/>
</dbReference>
<organism evidence="2 3">
    <name type="scientific">Arthrobacter subterraneus</name>
    <dbReference type="NCBI Taxonomy" id="335973"/>
    <lineage>
        <taxon>Bacteria</taxon>
        <taxon>Bacillati</taxon>
        <taxon>Actinomycetota</taxon>
        <taxon>Actinomycetes</taxon>
        <taxon>Micrococcales</taxon>
        <taxon>Micrococcaceae</taxon>
        <taxon>Arthrobacter</taxon>
    </lineage>
</organism>
<dbReference type="CDD" id="cd02803">
    <property type="entry name" value="OYE_like_FMN_family"/>
    <property type="match status" value="1"/>
</dbReference>
<feature type="domain" description="NADH:flavin oxidoreductase/NADH oxidase N-terminal" evidence="1">
    <location>
        <begin position="7"/>
        <end position="342"/>
    </location>
</feature>
<dbReference type="EMBL" id="FNDT01000010">
    <property type="protein sequence ID" value="SDI38079.1"/>
    <property type="molecule type" value="Genomic_DNA"/>
</dbReference>
<dbReference type="RefSeq" id="WP_090586910.1">
    <property type="nucleotide sequence ID" value="NZ_FNDT01000010.1"/>
</dbReference>
<keyword evidence="3" id="KW-1185">Reference proteome</keyword>
<dbReference type="InterPro" id="IPR013785">
    <property type="entry name" value="Aldolase_TIM"/>
</dbReference>
<dbReference type="SUPFAM" id="SSF51395">
    <property type="entry name" value="FMN-linked oxidoreductases"/>
    <property type="match status" value="1"/>
</dbReference>
<dbReference type="AlphaFoldDB" id="A0A1G8K401"/>
<evidence type="ECO:0000313" key="3">
    <source>
        <dbReference type="Proteomes" id="UP000199258"/>
    </source>
</evidence>
<dbReference type="InterPro" id="IPR045247">
    <property type="entry name" value="Oye-like"/>
</dbReference>
<dbReference type="GO" id="GO:0010181">
    <property type="term" value="F:FMN binding"/>
    <property type="evidence" value="ECO:0007669"/>
    <property type="project" value="InterPro"/>
</dbReference>
<protein>
    <submittedName>
        <fullName evidence="2">2,4-dienoyl-CoA reductase</fullName>
    </submittedName>
</protein>
<dbReference type="Pfam" id="PF00724">
    <property type="entry name" value="Oxidored_FMN"/>
    <property type="match status" value="1"/>
</dbReference>
<dbReference type="PANTHER" id="PTHR22893:SF91">
    <property type="entry name" value="NADPH DEHYDROGENASE 2-RELATED"/>
    <property type="match status" value="1"/>
</dbReference>
<dbReference type="STRING" id="335973.SAMN04488693_11063"/>
<dbReference type="InterPro" id="IPR001155">
    <property type="entry name" value="OxRdtase_FMN_N"/>
</dbReference>
<dbReference type="PANTHER" id="PTHR22893">
    <property type="entry name" value="NADH OXIDOREDUCTASE-RELATED"/>
    <property type="match status" value="1"/>
</dbReference>
<dbReference type="OrthoDB" id="3169239at2"/>
<proteinExistence type="predicted"/>
<reference evidence="2 3" key="1">
    <citation type="submission" date="2016-10" db="EMBL/GenBank/DDBJ databases">
        <authorList>
            <person name="de Groot N.N."/>
        </authorList>
    </citation>
    <scope>NUCLEOTIDE SEQUENCE [LARGE SCALE GENOMIC DNA]</scope>
    <source>
        <strain evidence="2 3">NP_1H</strain>
    </source>
</reference>
<gene>
    <name evidence="2" type="ORF">SAMN04488693_11063</name>
</gene>
<name>A0A1G8K401_9MICC</name>
<dbReference type="GO" id="GO:0016491">
    <property type="term" value="F:oxidoreductase activity"/>
    <property type="evidence" value="ECO:0007669"/>
    <property type="project" value="InterPro"/>
</dbReference>